<name>A0ACD0NRS4_9BASI</name>
<protein>
    <submittedName>
        <fullName evidence="1">Uncharacterized protein</fullName>
    </submittedName>
</protein>
<reference evidence="1 2" key="1">
    <citation type="journal article" date="2018" name="Mol. Biol. Evol.">
        <title>Broad Genomic Sampling Reveals a Smut Pathogenic Ancestry of the Fungal Clade Ustilaginomycotina.</title>
        <authorList>
            <person name="Kijpornyongpan T."/>
            <person name="Mondo S.J."/>
            <person name="Barry K."/>
            <person name="Sandor L."/>
            <person name="Lee J."/>
            <person name="Lipzen A."/>
            <person name="Pangilinan J."/>
            <person name="LaButti K."/>
            <person name="Hainaut M."/>
            <person name="Henrissat B."/>
            <person name="Grigoriev I.V."/>
            <person name="Spatafora J.W."/>
            <person name="Aime M.C."/>
        </authorList>
    </citation>
    <scope>NUCLEOTIDE SEQUENCE [LARGE SCALE GENOMIC DNA]</scope>
    <source>
        <strain evidence="1 2">SA 807</strain>
    </source>
</reference>
<gene>
    <name evidence="1" type="ORF">IE53DRAFT_389283</name>
</gene>
<evidence type="ECO:0000313" key="2">
    <source>
        <dbReference type="Proteomes" id="UP000245626"/>
    </source>
</evidence>
<organism evidence="1 2">
    <name type="scientific">Violaceomyces palustris</name>
    <dbReference type="NCBI Taxonomy" id="1673888"/>
    <lineage>
        <taxon>Eukaryota</taxon>
        <taxon>Fungi</taxon>
        <taxon>Dikarya</taxon>
        <taxon>Basidiomycota</taxon>
        <taxon>Ustilaginomycotina</taxon>
        <taxon>Ustilaginomycetes</taxon>
        <taxon>Violaceomycetales</taxon>
        <taxon>Violaceomycetaceae</taxon>
        <taxon>Violaceomyces</taxon>
    </lineage>
</organism>
<dbReference type="EMBL" id="KZ820190">
    <property type="protein sequence ID" value="PWN48506.1"/>
    <property type="molecule type" value="Genomic_DNA"/>
</dbReference>
<dbReference type="Proteomes" id="UP000245626">
    <property type="component" value="Unassembled WGS sequence"/>
</dbReference>
<accession>A0ACD0NRS4</accession>
<proteinExistence type="predicted"/>
<evidence type="ECO:0000313" key="1">
    <source>
        <dbReference type="EMBL" id="PWN48506.1"/>
    </source>
</evidence>
<sequence length="813" mass="88570">MAPKARPSETTGRYASFQTKSRRPAKRRSNPKSERLARVEVDENYEAQIQDAFSPSPDTSSLNVSTRTIPLSLKRRRDPANVSLPTLSHLASLVAAKNFATHILPNRETFSLATAASVPSRSRLADPRPKKVRRRQSHRPFGSNSTLPCDEGEQDYVPSEEEEEESAKGRKKVSRLGGNSASVGVKPRRLNVDDLHELVKLNSELLKILPPQASFLLYNAVRRYSPMSLTRFVLSAYFMPSSPPSGTSGVVRAPRTHVLLPASLPLFASDPTAPALLLSSLSNSAFSLSSLRSLQLHGLTKLEDKSLVRLFGSIVSDRPASSGATHQAVAIRVTAARLEQVSFKGCVRIGDASLEAMVKACGKTLRYVNFDFTDIGPKGVETLIRGCPDIEVLKLGGVQGLTDSTVPPLVTRCLESGISSNPPVIPLSKIKNLRLRNTQIGDVSIGSILKLCQASLRRLDVSSTQIASGGGLEVLGWGLGLDMNRGRSEFDKRAAELATGRAPQQGEGREVRFESTTPSAVDPFPSPHQLVPAPLEKINLSGLALRPDSLAAFFYSLSYRGEEPPSTSLSVHRSSSLHTIHLACMSEKDSRARSPTPSLSEPSLVHIRNALERLSQGSLAERRQVVDGGGQEKLPEATHGGTSPDSFLSGASKAKQGTRRRCQFSKINISQNPRLGRMDLFEGWDSSSGEGEAAVHSVFENFLLFASRNCEVLDLSGIPLDRLPAPIEKQDRGGTHSLNLRILNANDTKLSDQGLERLSCLFGNLESLSLRNTNISSQVLDPIIQTCPYLERIDLTSCRGIPVKRRRNFFDQH</sequence>
<keyword evidence="2" id="KW-1185">Reference proteome</keyword>